<evidence type="ECO:0000256" key="2">
    <source>
        <dbReference type="ARBA" id="ARBA00022490"/>
    </source>
</evidence>
<comment type="subcellular location">
    <subcellularLocation>
        <location evidence="10">Cytoplasm</location>
    </subcellularLocation>
</comment>
<dbReference type="InterPro" id="IPR024088">
    <property type="entry name" value="Tyr-tRNA-ligase_bac-type"/>
</dbReference>
<proteinExistence type="inferred from homology"/>
<dbReference type="GO" id="GO:0003723">
    <property type="term" value="F:RNA binding"/>
    <property type="evidence" value="ECO:0007669"/>
    <property type="project" value="UniProtKB-KW"/>
</dbReference>
<evidence type="ECO:0000256" key="6">
    <source>
        <dbReference type="ARBA" id="ARBA00022884"/>
    </source>
</evidence>
<dbReference type="Gene3D" id="3.10.290.10">
    <property type="entry name" value="RNA-binding S4 domain"/>
    <property type="match status" value="1"/>
</dbReference>
<feature type="short sequence motif" description="'HIGH' region" evidence="10">
    <location>
        <begin position="46"/>
        <end position="55"/>
    </location>
</feature>
<dbReference type="STRING" id="1434232.MAIT1_03433"/>
<feature type="short sequence motif" description="'KMSKS' region" evidence="10">
    <location>
        <begin position="230"/>
        <end position="234"/>
    </location>
</feature>
<dbReference type="EMBL" id="LVJN01000018">
    <property type="protein sequence ID" value="OSM05268.1"/>
    <property type="molecule type" value="Genomic_DNA"/>
</dbReference>
<comment type="caution">
    <text evidence="12">The sequence shown here is derived from an EMBL/GenBank/DDBJ whole genome shotgun (WGS) entry which is preliminary data.</text>
</comment>
<dbReference type="InterPro" id="IPR002305">
    <property type="entry name" value="aa-tRNA-synth_Ic"/>
</dbReference>
<evidence type="ECO:0000256" key="3">
    <source>
        <dbReference type="ARBA" id="ARBA00022598"/>
    </source>
</evidence>
<evidence type="ECO:0000256" key="8">
    <source>
        <dbReference type="ARBA" id="ARBA00023146"/>
    </source>
</evidence>
<evidence type="ECO:0000313" key="13">
    <source>
        <dbReference type="Proteomes" id="UP000194003"/>
    </source>
</evidence>
<dbReference type="GO" id="GO:0005829">
    <property type="term" value="C:cytosol"/>
    <property type="evidence" value="ECO:0007669"/>
    <property type="project" value="TreeGrafter"/>
</dbReference>
<evidence type="ECO:0000256" key="4">
    <source>
        <dbReference type="ARBA" id="ARBA00022741"/>
    </source>
</evidence>
<dbReference type="Gene3D" id="3.40.50.620">
    <property type="entry name" value="HUPs"/>
    <property type="match status" value="1"/>
</dbReference>
<feature type="binding site" evidence="10">
    <location>
        <position position="233"/>
    </location>
    <ligand>
        <name>ATP</name>
        <dbReference type="ChEBI" id="CHEBI:30616"/>
    </ligand>
</feature>
<comment type="similarity">
    <text evidence="10">Belongs to the class-I aminoacyl-tRNA synthetase family. TyrS type 2 subfamily.</text>
</comment>
<dbReference type="SUPFAM" id="SSF52374">
    <property type="entry name" value="Nucleotidylyl transferase"/>
    <property type="match status" value="1"/>
</dbReference>
<dbReference type="InterPro" id="IPR036986">
    <property type="entry name" value="S4_RNA-bd_sf"/>
</dbReference>
<evidence type="ECO:0000313" key="12">
    <source>
        <dbReference type="EMBL" id="OSM05268.1"/>
    </source>
</evidence>
<dbReference type="RefSeq" id="WP_085441891.1">
    <property type="nucleotide sequence ID" value="NZ_LVJN01000018.1"/>
</dbReference>
<keyword evidence="7 10" id="KW-0648">Protein biosynthesis</keyword>
<keyword evidence="5 10" id="KW-0067">ATP-binding</keyword>
<dbReference type="PROSITE" id="PS50889">
    <property type="entry name" value="S4"/>
    <property type="match status" value="1"/>
</dbReference>
<evidence type="ECO:0000256" key="7">
    <source>
        <dbReference type="ARBA" id="ARBA00022917"/>
    </source>
</evidence>
<dbReference type="CDD" id="cd00165">
    <property type="entry name" value="S4"/>
    <property type="match status" value="1"/>
</dbReference>
<keyword evidence="3 10" id="KW-0436">Ligase</keyword>
<comment type="catalytic activity">
    <reaction evidence="9 10">
        <text>tRNA(Tyr) + L-tyrosine + ATP = L-tyrosyl-tRNA(Tyr) + AMP + diphosphate + H(+)</text>
        <dbReference type="Rhea" id="RHEA:10220"/>
        <dbReference type="Rhea" id="RHEA-COMP:9706"/>
        <dbReference type="Rhea" id="RHEA-COMP:9707"/>
        <dbReference type="ChEBI" id="CHEBI:15378"/>
        <dbReference type="ChEBI" id="CHEBI:30616"/>
        <dbReference type="ChEBI" id="CHEBI:33019"/>
        <dbReference type="ChEBI" id="CHEBI:58315"/>
        <dbReference type="ChEBI" id="CHEBI:78442"/>
        <dbReference type="ChEBI" id="CHEBI:78536"/>
        <dbReference type="ChEBI" id="CHEBI:456215"/>
        <dbReference type="EC" id="6.1.1.1"/>
    </reaction>
</comment>
<dbReference type="PANTHER" id="PTHR11766">
    <property type="entry name" value="TYROSYL-TRNA SYNTHETASE"/>
    <property type="match status" value="1"/>
</dbReference>
<evidence type="ECO:0000256" key="9">
    <source>
        <dbReference type="ARBA" id="ARBA00048248"/>
    </source>
</evidence>
<dbReference type="NCBIfam" id="TIGR00234">
    <property type="entry name" value="tyrS"/>
    <property type="match status" value="1"/>
</dbReference>
<dbReference type="AlphaFoldDB" id="A0A1Y2K7D7"/>
<keyword evidence="6 11" id="KW-0694">RNA-binding</keyword>
<comment type="subunit">
    <text evidence="1 10">Homodimer.</text>
</comment>
<dbReference type="SUPFAM" id="SSF55174">
    <property type="entry name" value="Alpha-L RNA-binding motif"/>
    <property type="match status" value="1"/>
</dbReference>
<dbReference type="PRINTS" id="PR01040">
    <property type="entry name" value="TRNASYNTHTYR"/>
</dbReference>
<keyword evidence="8 10" id="KW-0030">Aminoacyl-tRNA synthetase</keyword>
<reference evidence="12 13" key="1">
    <citation type="journal article" date="2016" name="BMC Genomics">
        <title>Combined genomic and structural analyses of a cultured magnetotactic bacterium reveals its niche adaptation to a dynamic environment.</title>
        <authorList>
            <person name="Araujo A.C."/>
            <person name="Morillo V."/>
            <person name="Cypriano J."/>
            <person name="Teixeira L.C."/>
            <person name="Leao P."/>
            <person name="Lyra S."/>
            <person name="Almeida L.G."/>
            <person name="Bazylinski D.A."/>
            <person name="Vasconcellos A.T."/>
            <person name="Abreu F."/>
            <person name="Lins U."/>
        </authorList>
    </citation>
    <scope>NUCLEOTIDE SEQUENCE [LARGE SCALE GENOMIC DNA]</scope>
    <source>
        <strain evidence="12 13">IT-1</strain>
    </source>
</reference>
<dbReference type="FunFam" id="3.40.50.620:FF:000061">
    <property type="entry name" value="Tyrosine--tRNA ligase"/>
    <property type="match status" value="1"/>
</dbReference>
<sequence length="406" mass="45277">MKPLAEQMEIMTRGVVDLVSKEALEEKLKRAIDSGKPLRVKAGFDPTAPDLHLGHTVLIQKMRQFQELGHEVLFLIGDFTGLIGDPTGKSETRKPLTAEQIAANAETYKQQVFKILDPERTTVMFNSTWMNAMTPADMIKLAARFTVAQMLERDDFSKRYKEGRPIAIHEFLYPLVQGYDSVAMRADVELGGTDQLFNLLVGRELQRDFGQEPQCVLTMPILEGLDGVQKMSKSLNNYIGVLEPPREIFGKVMSISDDLMWRYYELLSDLSLAQVAELKQAVASGAEHPMEVKKRLGAEMVARFHDAEAAEAARAEFETMFKKKDLPDEIDEVEVQAEGASLGLPAVLSGAGLVKSNSEGMRMIKQNAVSVEREKVSDPKHELAAGERYLIQVGKRRFAYVTVKGA</sequence>
<keyword evidence="13" id="KW-1185">Reference proteome</keyword>
<dbReference type="CDD" id="cd00805">
    <property type="entry name" value="TyrRS_core"/>
    <property type="match status" value="1"/>
</dbReference>
<dbReference type="InterPro" id="IPR002307">
    <property type="entry name" value="Tyr-tRNA-ligase"/>
</dbReference>
<dbReference type="OrthoDB" id="9804243at2"/>
<keyword evidence="4 10" id="KW-0547">Nucleotide-binding</keyword>
<dbReference type="Pfam" id="PF00579">
    <property type="entry name" value="tRNA-synt_1b"/>
    <property type="match status" value="1"/>
</dbReference>
<evidence type="ECO:0000256" key="5">
    <source>
        <dbReference type="ARBA" id="ARBA00022840"/>
    </source>
</evidence>
<dbReference type="Proteomes" id="UP000194003">
    <property type="component" value="Unassembled WGS sequence"/>
</dbReference>
<evidence type="ECO:0000256" key="10">
    <source>
        <dbReference type="HAMAP-Rule" id="MF_02007"/>
    </source>
</evidence>
<dbReference type="HAMAP" id="MF_02007">
    <property type="entry name" value="Tyr_tRNA_synth_type2"/>
    <property type="match status" value="1"/>
</dbReference>
<dbReference type="FunFam" id="1.10.240.10:FF:000006">
    <property type="entry name" value="Tyrosine--tRNA ligase"/>
    <property type="match status" value="1"/>
</dbReference>
<evidence type="ECO:0000256" key="11">
    <source>
        <dbReference type="PROSITE-ProRule" id="PRU00182"/>
    </source>
</evidence>
<dbReference type="EC" id="6.1.1.1" evidence="10"/>
<dbReference type="PROSITE" id="PS00178">
    <property type="entry name" value="AA_TRNA_LIGASE_I"/>
    <property type="match status" value="1"/>
</dbReference>
<dbReference type="InterPro" id="IPR014729">
    <property type="entry name" value="Rossmann-like_a/b/a_fold"/>
</dbReference>
<dbReference type="Gene3D" id="1.10.240.10">
    <property type="entry name" value="Tyrosyl-Transfer RNA Synthetase"/>
    <property type="match status" value="1"/>
</dbReference>
<protein>
    <recommendedName>
        <fullName evidence="10">Tyrosine--tRNA ligase</fullName>
        <ecNumber evidence="10">6.1.1.1</ecNumber>
    </recommendedName>
    <alternativeName>
        <fullName evidence="10">Tyrosyl-tRNA synthetase</fullName>
        <shortName evidence="10">TyrRS</shortName>
    </alternativeName>
</protein>
<comment type="function">
    <text evidence="10">Catalyzes the attachment of tyrosine to tRNA(Tyr) in a two-step reaction: tyrosine is first activated by ATP to form Tyr-AMP and then transferred to the acceptor end of tRNA(Tyr).</text>
</comment>
<dbReference type="InterPro" id="IPR024108">
    <property type="entry name" value="Tyr-tRNA-ligase_bac_2"/>
</dbReference>
<gene>
    <name evidence="10" type="primary">tyrS</name>
    <name evidence="12" type="ORF">MAIT1_03433</name>
</gene>
<keyword evidence="2 10" id="KW-0963">Cytoplasm</keyword>
<dbReference type="GO" id="GO:0004831">
    <property type="term" value="F:tyrosine-tRNA ligase activity"/>
    <property type="evidence" value="ECO:0007669"/>
    <property type="project" value="UniProtKB-UniRule"/>
</dbReference>
<name>A0A1Y2K7D7_9PROT</name>
<dbReference type="PANTHER" id="PTHR11766:SF1">
    <property type="entry name" value="TYROSINE--TRNA LIGASE"/>
    <property type="match status" value="1"/>
</dbReference>
<evidence type="ECO:0000256" key="1">
    <source>
        <dbReference type="ARBA" id="ARBA00011738"/>
    </source>
</evidence>
<dbReference type="InterPro" id="IPR001412">
    <property type="entry name" value="aa-tRNA-synth_I_CS"/>
</dbReference>
<dbReference type="GO" id="GO:0006437">
    <property type="term" value="P:tyrosyl-tRNA aminoacylation"/>
    <property type="evidence" value="ECO:0007669"/>
    <property type="project" value="UniProtKB-UniRule"/>
</dbReference>
<dbReference type="GO" id="GO:0005524">
    <property type="term" value="F:ATP binding"/>
    <property type="evidence" value="ECO:0007669"/>
    <property type="project" value="UniProtKB-UniRule"/>
</dbReference>
<organism evidence="12 13">
    <name type="scientific">Magnetofaba australis IT-1</name>
    <dbReference type="NCBI Taxonomy" id="1434232"/>
    <lineage>
        <taxon>Bacteria</taxon>
        <taxon>Pseudomonadati</taxon>
        <taxon>Pseudomonadota</taxon>
        <taxon>Magnetococcia</taxon>
        <taxon>Magnetococcales</taxon>
        <taxon>Magnetococcaceae</taxon>
        <taxon>Magnetofaba</taxon>
    </lineage>
</organism>
<accession>A0A1Y2K7D7</accession>